<dbReference type="Pfam" id="PF01370">
    <property type="entry name" value="Epimerase"/>
    <property type="match status" value="1"/>
</dbReference>
<protein>
    <recommendedName>
        <fullName evidence="1">NAD-dependent epimerase/dehydratase domain-containing protein</fullName>
    </recommendedName>
</protein>
<evidence type="ECO:0000259" key="1">
    <source>
        <dbReference type="Pfam" id="PF01370"/>
    </source>
</evidence>
<dbReference type="SUPFAM" id="SSF51735">
    <property type="entry name" value="NAD(P)-binding Rossmann-fold domains"/>
    <property type="match status" value="1"/>
</dbReference>
<dbReference type="InterPro" id="IPR001509">
    <property type="entry name" value="Epimerase_deHydtase"/>
</dbReference>
<proteinExistence type="predicted"/>
<evidence type="ECO:0000313" key="3">
    <source>
        <dbReference type="Proteomes" id="UP001305779"/>
    </source>
</evidence>
<dbReference type="InterPro" id="IPR036291">
    <property type="entry name" value="NAD(P)-bd_dom_sf"/>
</dbReference>
<dbReference type="InterPro" id="IPR051783">
    <property type="entry name" value="NAD(P)-dependent_oxidoreduct"/>
</dbReference>
<name>A0ABR0E2B9_ZASCE</name>
<organism evidence="2 3">
    <name type="scientific">Zasmidium cellare</name>
    <name type="common">Wine cellar mold</name>
    <name type="synonym">Racodium cellare</name>
    <dbReference type="NCBI Taxonomy" id="395010"/>
    <lineage>
        <taxon>Eukaryota</taxon>
        <taxon>Fungi</taxon>
        <taxon>Dikarya</taxon>
        <taxon>Ascomycota</taxon>
        <taxon>Pezizomycotina</taxon>
        <taxon>Dothideomycetes</taxon>
        <taxon>Dothideomycetidae</taxon>
        <taxon>Mycosphaerellales</taxon>
        <taxon>Mycosphaerellaceae</taxon>
        <taxon>Zasmidium</taxon>
    </lineage>
</organism>
<sequence length="301" mass="32431">MKIFVTGAAGFIGRAVASELIAHGHKVLGLCRSESSSAILKSLGAEPFWGDIEDLPSLNRALSGGDVDGVIHHAFTMDFSDMPRACAIDRAAMQTMAEALKGSGKPIVMTSGTLLLPDRKGGVDESTEVDREGFLAVRAQSEDLIQTLSGELGVRGCVVRLAPVVHGEEDKGFVKMLGDLGRKNGFVAYLNEGEPYRWPAVHRRDAAALFRLVVEKGRPGAVYHGVAEDGIDLKDLMNAIGKKMGLPVEGKSREEIGSLLGFFAGIVGRDNLVRSARTKEELGWRPEREGLLEDVAKTYFL</sequence>
<dbReference type="PANTHER" id="PTHR48079">
    <property type="entry name" value="PROTEIN YEEZ"/>
    <property type="match status" value="1"/>
</dbReference>
<dbReference type="Gene3D" id="3.40.50.720">
    <property type="entry name" value="NAD(P)-binding Rossmann-like Domain"/>
    <property type="match status" value="1"/>
</dbReference>
<dbReference type="Proteomes" id="UP001305779">
    <property type="component" value="Unassembled WGS sequence"/>
</dbReference>
<evidence type="ECO:0000313" key="2">
    <source>
        <dbReference type="EMBL" id="KAK4495479.1"/>
    </source>
</evidence>
<dbReference type="EMBL" id="JAXOVC010000012">
    <property type="protein sequence ID" value="KAK4495479.1"/>
    <property type="molecule type" value="Genomic_DNA"/>
</dbReference>
<dbReference type="CDD" id="cd05262">
    <property type="entry name" value="SDR_a7"/>
    <property type="match status" value="1"/>
</dbReference>
<feature type="domain" description="NAD-dependent epimerase/dehydratase" evidence="1">
    <location>
        <begin position="3"/>
        <end position="222"/>
    </location>
</feature>
<dbReference type="PANTHER" id="PTHR48079:SF9">
    <property type="entry name" value="PUTATIVE-RELATED"/>
    <property type="match status" value="1"/>
</dbReference>
<reference evidence="2 3" key="1">
    <citation type="journal article" date="2023" name="G3 (Bethesda)">
        <title>A chromosome-level genome assembly of Zasmidium syzygii isolated from banana leaves.</title>
        <authorList>
            <person name="van Westerhoven A.C."/>
            <person name="Mehrabi R."/>
            <person name="Talebi R."/>
            <person name="Steentjes M.B.F."/>
            <person name="Corcolon B."/>
            <person name="Chong P.A."/>
            <person name="Kema G.H.J."/>
            <person name="Seidl M.F."/>
        </authorList>
    </citation>
    <scope>NUCLEOTIDE SEQUENCE [LARGE SCALE GENOMIC DNA]</scope>
    <source>
        <strain evidence="2 3">P124</strain>
    </source>
</reference>
<keyword evidence="3" id="KW-1185">Reference proteome</keyword>
<comment type="caution">
    <text evidence="2">The sequence shown here is derived from an EMBL/GenBank/DDBJ whole genome shotgun (WGS) entry which is preliminary data.</text>
</comment>
<gene>
    <name evidence="2" type="ORF">PRZ48_013810</name>
</gene>
<accession>A0ABR0E2B9</accession>